<comment type="subcellular location">
    <subcellularLocation>
        <location evidence="1">Membrane</location>
        <topology evidence="1">Multi-pass membrane protein</topology>
    </subcellularLocation>
</comment>
<evidence type="ECO:0000256" key="5">
    <source>
        <dbReference type="SAM" id="MobiDB-lite"/>
    </source>
</evidence>
<dbReference type="Gene3D" id="2.60.120.10">
    <property type="entry name" value="Jelly Rolls"/>
    <property type="match status" value="1"/>
</dbReference>
<keyword evidence="3 6" id="KW-1133">Transmembrane helix</keyword>
<name>A0A7S4VXU9_9DINO</name>
<organism evidence="8">
    <name type="scientific">Alexandrium monilatum</name>
    <dbReference type="NCBI Taxonomy" id="311494"/>
    <lineage>
        <taxon>Eukaryota</taxon>
        <taxon>Sar</taxon>
        <taxon>Alveolata</taxon>
        <taxon>Dinophyceae</taxon>
        <taxon>Gonyaulacales</taxon>
        <taxon>Pyrocystaceae</taxon>
        <taxon>Alexandrium</taxon>
    </lineage>
</organism>
<dbReference type="InterPro" id="IPR005821">
    <property type="entry name" value="Ion_trans_dom"/>
</dbReference>
<dbReference type="InterPro" id="IPR018490">
    <property type="entry name" value="cNMP-bd_dom_sf"/>
</dbReference>
<feature type="region of interest" description="Disordered" evidence="5">
    <location>
        <begin position="702"/>
        <end position="721"/>
    </location>
</feature>
<dbReference type="PANTHER" id="PTHR10217:SF435">
    <property type="entry name" value="POTASSIUM VOLTAGE-GATED CHANNEL PROTEIN EAG"/>
    <property type="match status" value="1"/>
</dbReference>
<dbReference type="GO" id="GO:0042391">
    <property type="term" value="P:regulation of membrane potential"/>
    <property type="evidence" value="ECO:0007669"/>
    <property type="project" value="TreeGrafter"/>
</dbReference>
<accession>A0A7S4VXU9</accession>
<dbReference type="AlphaFoldDB" id="A0A7S4VXU9"/>
<evidence type="ECO:0000256" key="1">
    <source>
        <dbReference type="ARBA" id="ARBA00004141"/>
    </source>
</evidence>
<dbReference type="Gene3D" id="1.10.287.630">
    <property type="entry name" value="Helix hairpin bin"/>
    <property type="match status" value="1"/>
</dbReference>
<dbReference type="Pfam" id="PF00520">
    <property type="entry name" value="Ion_trans"/>
    <property type="match status" value="1"/>
</dbReference>
<dbReference type="InterPro" id="IPR050818">
    <property type="entry name" value="KCNH_animal-type"/>
</dbReference>
<proteinExistence type="predicted"/>
<feature type="domain" description="Ion transport" evidence="7">
    <location>
        <begin position="94"/>
        <end position="343"/>
    </location>
</feature>
<feature type="transmembrane region" description="Helical" evidence="6">
    <location>
        <begin position="287"/>
        <end position="305"/>
    </location>
</feature>
<evidence type="ECO:0000256" key="2">
    <source>
        <dbReference type="ARBA" id="ARBA00022692"/>
    </source>
</evidence>
<feature type="transmembrane region" description="Helical" evidence="6">
    <location>
        <begin position="317"/>
        <end position="343"/>
    </location>
</feature>
<evidence type="ECO:0000256" key="3">
    <source>
        <dbReference type="ARBA" id="ARBA00022989"/>
    </source>
</evidence>
<keyword evidence="2 6" id="KW-0812">Transmembrane</keyword>
<evidence type="ECO:0000256" key="4">
    <source>
        <dbReference type="ARBA" id="ARBA00023136"/>
    </source>
</evidence>
<dbReference type="GO" id="GO:0005249">
    <property type="term" value="F:voltage-gated potassium channel activity"/>
    <property type="evidence" value="ECO:0007669"/>
    <property type="project" value="TreeGrafter"/>
</dbReference>
<evidence type="ECO:0000313" key="8">
    <source>
        <dbReference type="EMBL" id="CAE4626163.1"/>
    </source>
</evidence>
<keyword evidence="4 6" id="KW-0472">Membrane</keyword>
<evidence type="ECO:0000259" key="7">
    <source>
        <dbReference type="Pfam" id="PF00520"/>
    </source>
</evidence>
<reference evidence="8" key="1">
    <citation type="submission" date="2021-01" db="EMBL/GenBank/DDBJ databases">
        <authorList>
            <person name="Corre E."/>
            <person name="Pelletier E."/>
            <person name="Niang G."/>
            <person name="Scheremetjew M."/>
            <person name="Finn R."/>
            <person name="Kale V."/>
            <person name="Holt S."/>
            <person name="Cochrane G."/>
            <person name="Meng A."/>
            <person name="Brown T."/>
            <person name="Cohen L."/>
        </authorList>
    </citation>
    <scope>NUCLEOTIDE SEQUENCE</scope>
    <source>
        <strain evidence="8">CCMP3105</strain>
    </source>
</reference>
<dbReference type="InterPro" id="IPR014710">
    <property type="entry name" value="RmlC-like_jellyroll"/>
</dbReference>
<dbReference type="PANTHER" id="PTHR10217">
    <property type="entry name" value="VOLTAGE AND LIGAND GATED POTASSIUM CHANNEL"/>
    <property type="match status" value="1"/>
</dbReference>
<dbReference type="Gene3D" id="1.10.287.70">
    <property type="match status" value="1"/>
</dbReference>
<dbReference type="SUPFAM" id="SSF51206">
    <property type="entry name" value="cAMP-binding domain-like"/>
    <property type="match status" value="1"/>
</dbReference>
<protein>
    <recommendedName>
        <fullName evidence="7">Ion transport domain-containing protein</fullName>
    </recommendedName>
</protein>
<feature type="transmembrane region" description="Helical" evidence="6">
    <location>
        <begin position="232"/>
        <end position="254"/>
    </location>
</feature>
<dbReference type="GO" id="GO:0005886">
    <property type="term" value="C:plasma membrane"/>
    <property type="evidence" value="ECO:0007669"/>
    <property type="project" value="TreeGrafter"/>
</dbReference>
<dbReference type="SUPFAM" id="SSF81324">
    <property type="entry name" value="Voltage-gated potassium channels"/>
    <property type="match status" value="1"/>
</dbReference>
<gene>
    <name evidence="8" type="ORF">AMON00008_LOCUS41040</name>
</gene>
<dbReference type="EMBL" id="HBNR01058347">
    <property type="protein sequence ID" value="CAE4626163.1"/>
    <property type="molecule type" value="Transcribed_RNA"/>
</dbReference>
<evidence type="ECO:0000256" key="6">
    <source>
        <dbReference type="SAM" id="Phobius"/>
    </source>
</evidence>
<sequence>MPYESEYQQLDLPQRALLCDADLNSQHCYRAQKACASEARDDVRRRLSASAERSKRKFGSDCQCLRPAHIIDPINSSWLHKWDCIHAFQLAAIAFLWPYETAFLEPQINMFFLINRLCDLSLAIDMIMQFFIAYPDPQRPERTVRAPKSICVNYLKSWFVIDFLSVFPVDFIYVLGRDLGGFGPNPSHLGSCLQHARYLRFIRIFRLMRLMRFKQLFQRWSTSFGISYAKLTLLRLMAALVMCAHWMACLWGGLAKWASVRGESNWLTALRNAKGTPDLSHDDHFDLYSLSLYWAIITITSIGYGDITPQTMTEYRVATVCSTIMASIWAYVIGAICGIVSTLDQHEVSFKRTMDDLNWFMEEKEMPNIMRQRLRRYFFEAKEMSKQKVEKEVITQMSPLLQGEVSMFMHQQWICRVWYLCDMNREIIVWAARNLALAVFAPNEEVLDERTLFIVQRGVCAYKGKILVSGDIWGEDMLLSNPFLREQCKARAMSHLAVLTLHIEDLFEVVVCFSEARARLRWAQIQIATHRGIVRIARKLRAMREQQGLSLWDLDEEERISLYQDILQGSTGDDEDINVTSSKTDFFDIPNARRKSNASLEAAGPNLDARSEALAGMSDALGSFRLQEGSGLSRPTSPDRSARSGEFVALRTMQISMLELGQSVEELKNMVQSSKQGFSGGSFNTTLSRELSRTKRLSTGVDFGPLPVGANDKPDRMKPPGQSIFRRFINRQEYSPGRRLAA</sequence>